<dbReference type="InterPro" id="IPR013320">
    <property type="entry name" value="ConA-like_dom_sf"/>
</dbReference>
<accession>A0ABR0V1F2</accession>
<evidence type="ECO:0000313" key="5">
    <source>
        <dbReference type="Proteomes" id="UP001318860"/>
    </source>
</evidence>
<dbReference type="SUPFAM" id="SSF49899">
    <property type="entry name" value="Concanavalin A-like lectins/glucanases"/>
    <property type="match status" value="1"/>
</dbReference>
<evidence type="ECO:0000256" key="1">
    <source>
        <dbReference type="ARBA" id="ARBA00022801"/>
    </source>
</evidence>
<proteinExistence type="predicted"/>
<dbReference type="InterPro" id="IPR000757">
    <property type="entry name" value="Beta-glucanase-like"/>
</dbReference>
<name>A0ABR0V1F2_REHGL</name>
<dbReference type="Gene3D" id="2.60.120.200">
    <property type="match status" value="2"/>
</dbReference>
<comment type="caution">
    <text evidence="4">The sequence shown here is derived from an EMBL/GenBank/DDBJ whole genome shotgun (WGS) entry which is preliminary data.</text>
</comment>
<keyword evidence="5" id="KW-1185">Reference proteome</keyword>
<dbReference type="InterPro" id="IPR044791">
    <property type="entry name" value="Beta-glucanase/XTH"/>
</dbReference>
<gene>
    <name evidence="4" type="ORF">DH2020_037495</name>
</gene>
<dbReference type="Pfam" id="PF00722">
    <property type="entry name" value="Glyco_hydro_16"/>
    <property type="match status" value="1"/>
</dbReference>
<organism evidence="4 5">
    <name type="scientific">Rehmannia glutinosa</name>
    <name type="common">Chinese foxglove</name>
    <dbReference type="NCBI Taxonomy" id="99300"/>
    <lineage>
        <taxon>Eukaryota</taxon>
        <taxon>Viridiplantae</taxon>
        <taxon>Streptophyta</taxon>
        <taxon>Embryophyta</taxon>
        <taxon>Tracheophyta</taxon>
        <taxon>Spermatophyta</taxon>
        <taxon>Magnoliopsida</taxon>
        <taxon>eudicotyledons</taxon>
        <taxon>Gunneridae</taxon>
        <taxon>Pentapetalae</taxon>
        <taxon>asterids</taxon>
        <taxon>lamiids</taxon>
        <taxon>Lamiales</taxon>
        <taxon>Orobanchaceae</taxon>
        <taxon>Rehmannieae</taxon>
        <taxon>Rehmannia</taxon>
    </lineage>
</organism>
<dbReference type="EMBL" id="JABTTQ020001699">
    <property type="protein sequence ID" value="KAK6128762.1"/>
    <property type="molecule type" value="Genomic_DNA"/>
</dbReference>
<reference evidence="4 5" key="1">
    <citation type="journal article" date="2021" name="Comput. Struct. Biotechnol. J.">
        <title>De novo genome assembly of the potent medicinal plant Rehmannia glutinosa using nanopore technology.</title>
        <authorList>
            <person name="Ma L."/>
            <person name="Dong C."/>
            <person name="Song C."/>
            <person name="Wang X."/>
            <person name="Zheng X."/>
            <person name="Niu Y."/>
            <person name="Chen S."/>
            <person name="Feng W."/>
        </authorList>
    </citation>
    <scope>NUCLEOTIDE SEQUENCE [LARGE SCALE GENOMIC DNA]</scope>
    <source>
        <strain evidence="4">DH-2019</strain>
    </source>
</reference>
<dbReference type="PANTHER" id="PTHR31062">
    <property type="entry name" value="XYLOGLUCAN ENDOTRANSGLUCOSYLASE/HYDROLASE PROTEIN 8-RELATED"/>
    <property type="match status" value="1"/>
</dbReference>
<protein>
    <recommendedName>
        <fullName evidence="3">GH16 domain-containing protein</fullName>
    </recommendedName>
</protein>
<evidence type="ECO:0000259" key="3">
    <source>
        <dbReference type="Pfam" id="PF00722"/>
    </source>
</evidence>
<sequence length="150" mass="16821">MNSDTDNVRDELDFEFWAIDRDNLILVQTNVYAHGKGDREQRINLCFSVDEVPIRVYKNNEARGIPFPKFRPMGVYSTLREADDWATGGGLEKIGGVKLHSMPTTKILISKVVPCRAHLGCASNPSNWWEAASYQQSEPLIKPSVIIGSV</sequence>
<evidence type="ECO:0000313" key="4">
    <source>
        <dbReference type="EMBL" id="KAK6128762.1"/>
    </source>
</evidence>
<dbReference type="Proteomes" id="UP001318860">
    <property type="component" value="Unassembled WGS sequence"/>
</dbReference>
<keyword evidence="2" id="KW-0326">Glycosidase</keyword>
<evidence type="ECO:0000256" key="2">
    <source>
        <dbReference type="ARBA" id="ARBA00023295"/>
    </source>
</evidence>
<keyword evidence="1" id="KW-0378">Hydrolase</keyword>
<feature type="domain" description="GH16" evidence="3">
    <location>
        <begin position="45"/>
        <end position="94"/>
    </location>
</feature>